<organism evidence="1 2">
    <name type="scientific">Xenopus laevis</name>
    <name type="common">African clawed frog</name>
    <dbReference type="NCBI Taxonomy" id="8355"/>
    <lineage>
        <taxon>Eukaryota</taxon>
        <taxon>Metazoa</taxon>
        <taxon>Chordata</taxon>
        <taxon>Craniata</taxon>
        <taxon>Vertebrata</taxon>
        <taxon>Euteleostomi</taxon>
        <taxon>Amphibia</taxon>
        <taxon>Batrachia</taxon>
        <taxon>Anura</taxon>
        <taxon>Pipoidea</taxon>
        <taxon>Pipidae</taxon>
        <taxon>Xenopodinae</taxon>
        <taxon>Xenopus</taxon>
        <taxon>Xenopus</taxon>
    </lineage>
</organism>
<sequence>MIFMQPNHEKPGLSHLTRSSCVRLSKGKILAATPSSTLAVIFKPRYVMDLSSTEKAKESFKWASCAADKDILSRLDFW</sequence>
<gene>
    <name evidence="1" type="ORF">XELAEV_18011740mg</name>
</gene>
<evidence type="ECO:0000313" key="2">
    <source>
        <dbReference type="Proteomes" id="UP000694892"/>
    </source>
</evidence>
<protein>
    <submittedName>
        <fullName evidence="1">Uncharacterized protein</fullName>
    </submittedName>
</protein>
<dbReference type="AlphaFoldDB" id="A0A974DN71"/>
<dbReference type="EMBL" id="CM004468">
    <property type="protein sequence ID" value="OCT94076.1"/>
    <property type="molecule type" value="Genomic_DNA"/>
</dbReference>
<reference evidence="2" key="1">
    <citation type="journal article" date="2016" name="Nature">
        <title>Genome evolution in the allotetraploid frog Xenopus laevis.</title>
        <authorList>
            <person name="Session A.M."/>
            <person name="Uno Y."/>
            <person name="Kwon T."/>
            <person name="Chapman J.A."/>
            <person name="Toyoda A."/>
            <person name="Takahashi S."/>
            <person name="Fukui A."/>
            <person name="Hikosaka A."/>
            <person name="Suzuki A."/>
            <person name="Kondo M."/>
            <person name="van Heeringen S.J."/>
            <person name="Quigley I."/>
            <person name="Heinz S."/>
            <person name="Ogino H."/>
            <person name="Ochi H."/>
            <person name="Hellsten U."/>
            <person name="Lyons J.B."/>
            <person name="Simakov O."/>
            <person name="Putnam N."/>
            <person name="Stites J."/>
            <person name="Kuroki Y."/>
            <person name="Tanaka T."/>
            <person name="Michiue T."/>
            <person name="Watanabe M."/>
            <person name="Bogdanovic O."/>
            <person name="Lister R."/>
            <person name="Georgiou G."/>
            <person name="Paranjpe S.S."/>
            <person name="van Kruijsbergen I."/>
            <person name="Shu S."/>
            <person name="Carlson J."/>
            <person name="Kinoshita T."/>
            <person name="Ohta Y."/>
            <person name="Mawaribuchi S."/>
            <person name="Jenkins J."/>
            <person name="Grimwood J."/>
            <person name="Schmutz J."/>
            <person name="Mitros T."/>
            <person name="Mozaffari S.V."/>
            <person name="Suzuki Y."/>
            <person name="Haramoto Y."/>
            <person name="Yamamoto T.S."/>
            <person name="Takagi C."/>
            <person name="Heald R."/>
            <person name="Miller K."/>
            <person name="Haudenschild C."/>
            <person name="Kitzman J."/>
            <person name="Nakayama T."/>
            <person name="Izutsu Y."/>
            <person name="Robert J."/>
            <person name="Fortriede J."/>
            <person name="Burns K."/>
            <person name="Lotay V."/>
            <person name="Karimi K."/>
            <person name="Yasuoka Y."/>
            <person name="Dichmann D.S."/>
            <person name="Flajnik M.F."/>
            <person name="Houston D.W."/>
            <person name="Shendure J."/>
            <person name="DuPasquier L."/>
            <person name="Vize P.D."/>
            <person name="Zorn A.M."/>
            <person name="Ito M."/>
            <person name="Marcotte E.M."/>
            <person name="Wallingford J.B."/>
            <person name="Ito Y."/>
            <person name="Asashima M."/>
            <person name="Ueno N."/>
            <person name="Matsuda Y."/>
            <person name="Veenstra G.J."/>
            <person name="Fujiyama A."/>
            <person name="Harland R.M."/>
            <person name="Taira M."/>
            <person name="Rokhsar D.S."/>
        </authorList>
    </citation>
    <scope>NUCLEOTIDE SEQUENCE [LARGE SCALE GENOMIC DNA]</scope>
    <source>
        <strain evidence="2">J</strain>
    </source>
</reference>
<name>A0A974DN71_XENLA</name>
<proteinExistence type="predicted"/>
<dbReference type="Proteomes" id="UP000694892">
    <property type="component" value="Chromosome 2L"/>
</dbReference>
<accession>A0A974DN71</accession>
<evidence type="ECO:0000313" key="1">
    <source>
        <dbReference type="EMBL" id="OCT94076.1"/>
    </source>
</evidence>